<accession>A0A2L2XDT9</accession>
<dbReference type="PANTHER" id="PTHR42827">
    <property type="entry name" value="IRON-SULFUR CLUSTER-BINDING PROTEIN-RELATED"/>
    <property type="match status" value="1"/>
</dbReference>
<evidence type="ECO:0000313" key="1">
    <source>
        <dbReference type="EMBL" id="GBF33883.1"/>
    </source>
</evidence>
<comment type="caution">
    <text evidence="1">The sequence shown here is derived from an EMBL/GenBank/DDBJ whole genome shotgun (WGS) entry which is preliminary data.</text>
</comment>
<organism evidence="1 2">
    <name type="scientific">Desulfocucumis palustris</name>
    <dbReference type="NCBI Taxonomy" id="1898651"/>
    <lineage>
        <taxon>Bacteria</taxon>
        <taxon>Bacillati</taxon>
        <taxon>Bacillota</taxon>
        <taxon>Clostridia</taxon>
        <taxon>Eubacteriales</taxon>
        <taxon>Desulfocucumaceae</taxon>
        <taxon>Desulfocucumis</taxon>
    </lineage>
</organism>
<dbReference type="AlphaFoldDB" id="A0A2L2XDT9"/>
<protein>
    <submittedName>
        <fullName evidence="1">Iron-sulfur cluster-binding protein</fullName>
    </submittedName>
</protein>
<reference evidence="2" key="1">
    <citation type="submission" date="2018-02" db="EMBL/GenBank/DDBJ databases">
        <title>Genome sequence of Desulfocucumis palustris strain NAW-5.</title>
        <authorList>
            <person name="Watanabe M."/>
            <person name="Kojima H."/>
            <person name="Fukui M."/>
        </authorList>
    </citation>
    <scope>NUCLEOTIDE SEQUENCE [LARGE SCALE GENOMIC DNA]</scope>
    <source>
        <strain evidence="2">NAW-5</strain>
    </source>
</reference>
<dbReference type="OrthoDB" id="9784571at2"/>
<keyword evidence="2" id="KW-1185">Reference proteome</keyword>
<dbReference type="EMBL" id="BFAV01000123">
    <property type="protein sequence ID" value="GBF33883.1"/>
    <property type="molecule type" value="Genomic_DNA"/>
</dbReference>
<evidence type="ECO:0000313" key="2">
    <source>
        <dbReference type="Proteomes" id="UP000239549"/>
    </source>
</evidence>
<proteinExistence type="predicted"/>
<gene>
    <name evidence="1" type="ORF">DCCM_2994</name>
</gene>
<dbReference type="Proteomes" id="UP000239549">
    <property type="component" value="Unassembled WGS sequence"/>
</dbReference>
<dbReference type="PANTHER" id="PTHR42827:SF1">
    <property type="entry name" value="IRON-SULFUR CLUSTER-BINDING PROTEIN"/>
    <property type="match status" value="1"/>
</dbReference>
<name>A0A2L2XDT9_9FIRM</name>
<sequence>MPVKDQIEAFVTKYIVSYRGNNSKADFWGAPLFAYADANDPLFLELKHIISPTHLLPAELLPDSKTVIAYFIPFNKPVVDSNVAGEMSSEQWANGYIETNKLIVGINEALSKELKKQGYQSVILPPTHNFDENTLISDWSHKHIGYIAGLGTFGLHQMLITEKGCCGRLGSLVTDAVIEPTPRPVQEYCLYKHNKTCRRCVARCFSGALKTEAFDRHRCYELLLENHRHHNRKELADVCGKCVSIVPCSFQRPKSS</sequence>
<dbReference type="RefSeq" id="WP_104372211.1">
    <property type="nucleotide sequence ID" value="NZ_BFAV01000123.1"/>
</dbReference>